<name>R0CT77_RALPI</name>
<dbReference type="GO" id="GO:0003677">
    <property type="term" value="F:DNA binding"/>
    <property type="evidence" value="ECO:0007669"/>
    <property type="project" value="InterPro"/>
</dbReference>
<evidence type="ECO:0000313" key="2">
    <source>
        <dbReference type="EMBL" id="ENZ79595.1"/>
    </source>
</evidence>
<evidence type="ECO:0000259" key="1">
    <source>
        <dbReference type="PROSITE" id="PS50943"/>
    </source>
</evidence>
<dbReference type="CDD" id="cd00093">
    <property type="entry name" value="HTH_XRE"/>
    <property type="match status" value="1"/>
</dbReference>
<comment type="caution">
    <text evidence="2">The sequence shown here is derived from an EMBL/GenBank/DDBJ whole genome shotgun (WGS) entry which is preliminary data.</text>
</comment>
<dbReference type="EMBL" id="APMQ01000001">
    <property type="protein sequence ID" value="ENZ79595.1"/>
    <property type="molecule type" value="Genomic_DNA"/>
</dbReference>
<dbReference type="Pfam" id="PF01381">
    <property type="entry name" value="HTH_3"/>
    <property type="match status" value="1"/>
</dbReference>
<proteinExistence type="predicted"/>
<dbReference type="PROSITE" id="PS50943">
    <property type="entry name" value="HTH_CROC1"/>
    <property type="match status" value="1"/>
</dbReference>
<organism evidence="2 3">
    <name type="scientific">Ralstonia pickettii OR214</name>
    <dbReference type="NCBI Taxonomy" id="1264675"/>
    <lineage>
        <taxon>Bacteria</taxon>
        <taxon>Pseudomonadati</taxon>
        <taxon>Pseudomonadota</taxon>
        <taxon>Betaproteobacteria</taxon>
        <taxon>Burkholderiales</taxon>
        <taxon>Burkholderiaceae</taxon>
        <taxon>Ralstonia</taxon>
    </lineage>
</organism>
<dbReference type="SUPFAM" id="SSF47413">
    <property type="entry name" value="lambda repressor-like DNA-binding domains"/>
    <property type="match status" value="1"/>
</dbReference>
<dbReference type="SMART" id="SM00530">
    <property type="entry name" value="HTH_XRE"/>
    <property type="match status" value="1"/>
</dbReference>
<gene>
    <name evidence="2" type="ORF">OR214_00011</name>
</gene>
<dbReference type="Proteomes" id="UP000013280">
    <property type="component" value="Unassembled WGS sequence"/>
</dbReference>
<dbReference type="Gene3D" id="1.10.260.40">
    <property type="entry name" value="lambda repressor-like DNA-binding domains"/>
    <property type="match status" value="1"/>
</dbReference>
<dbReference type="InterPro" id="IPR010982">
    <property type="entry name" value="Lambda_DNA-bd_dom_sf"/>
</dbReference>
<reference evidence="2 3" key="1">
    <citation type="journal article" date="2013" name="Genome Announc.">
        <title>Draft Genome Sequence for Ralstonia sp. Strain OR214, a Bacterium with Potential for Bioremediation.</title>
        <authorList>
            <person name="Utturkar S.M."/>
            <person name="Bollmann A."/>
            <person name="Brzoska R.M."/>
            <person name="Klingeman D.M."/>
            <person name="Epstein S.E."/>
            <person name="Palumbo A.V."/>
            <person name="Brown S.D."/>
        </authorList>
    </citation>
    <scope>NUCLEOTIDE SEQUENCE [LARGE SCALE GENOMIC DNA]</scope>
    <source>
        <strain evidence="2 3">OR214</strain>
    </source>
</reference>
<dbReference type="PATRIC" id="fig|1264675.3.peg.11"/>
<feature type="domain" description="HTH cro/C1-type" evidence="1">
    <location>
        <begin position="5"/>
        <end position="57"/>
    </location>
</feature>
<accession>R0CT77</accession>
<protein>
    <submittedName>
        <fullName evidence="2">Putative transcriptional regulator</fullName>
    </submittedName>
</protein>
<dbReference type="InterPro" id="IPR001387">
    <property type="entry name" value="Cro/C1-type_HTH"/>
</dbReference>
<evidence type="ECO:0000313" key="3">
    <source>
        <dbReference type="Proteomes" id="UP000013280"/>
    </source>
</evidence>
<dbReference type="AlphaFoldDB" id="R0CT77"/>
<sequence length="141" mass="15303">MADRVRARRKQLNMSQAKLAKEARVSQSTIAHIEAGRNETKNLLQIADALKVDPRWLKDGTNGVLVVGNGIPAPPTTTDDRFSADVVRRSVLFLEDLLEGANGEMSAEDKATAVVKICSHLAANPDASQKEVFVKLLKLVA</sequence>